<dbReference type="PROSITE" id="PS51257">
    <property type="entry name" value="PROKAR_LIPOPROTEIN"/>
    <property type="match status" value="1"/>
</dbReference>
<organism evidence="3">
    <name type="scientific">Desulfomonile tiedjei</name>
    <dbReference type="NCBI Taxonomy" id="2358"/>
    <lineage>
        <taxon>Bacteria</taxon>
        <taxon>Pseudomonadati</taxon>
        <taxon>Thermodesulfobacteriota</taxon>
        <taxon>Desulfomonilia</taxon>
        <taxon>Desulfomonilales</taxon>
        <taxon>Desulfomonilaceae</taxon>
        <taxon>Desulfomonile</taxon>
    </lineage>
</organism>
<proteinExistence type="predicted"/>
<evidence type="ECO:0008006" key="4">
    <source>
        <dbReference type="Google" id="ProtNLM"/>
    </source>
</evidence>
<accession>A0A7C4EYB2</accession>
<reference evidence="3" key="1">
    <citation type="journal article" date="2020" name="mSystems">
        <title>Genome- and Community-Level Interaction Insights into Carbon Utilization and Element Cycling Functions of Hydrothermarchaeota in Hydrothermal Sediment.</title>
        <authorList>
            <person name="Zhou Z."/>
            <person name="Liu Y."/>
            <person name="Xu W."/>
            <person name="Pan J."/>
            <person name="Luo Z.H."/>
            <person name="Li M."/>
        </authorList>
    </citation>
    <scope>NUCLEOTIDE SEQUENCE [LARGE SCALE GENOMIC DNA]</scope>
    <source>
        <strain evidence="3">SpSt-769</strain>
    </source>
</reference>
<feature type="signal peptide" evidence="2">
    <location>
        <begin position="1"/>
        <end position="19"/>
    </location>
</feature>
<evidence type="ECO:0000313" key="3">
    <source>
        <dbReference type="EMBL" id="HGH62096.1"/>
    </source>
</evidence>
<comment type="caution">
    <text evidence="3">The sequence shown here is derived from an EMBL/GenBank/DDBJ whole genome shotgun (WGS) entry which is preliminary data.</text>
</comment>
<dbReference type="AlphaFoldDB" id="A0A7C4EYB2"/>
<name>A0A7C4EYB2_9BACT</name>
<dbReference type="EMBL" id="DTGT01000406">
    <property type="protein sequence ID" value="HGH62096.1"/>
    <property type="molecule type" value="Genomic_DNA"/>
</dbReference>
<evidence type="ECO:0000256" key="2">
    <source>
        <dbReference type="SAM" id="SignalP"/>
    </source>
</evidence>
<gene>
    <name evidence="3" type="ORF">ENV54_12455</name>
</gene>
<feature type="region of interest" description="Disordered" evidence="1">
    <location>
        <begin position="168"/>
        <end position="202"/>
    </location>
</feature>
<feature type="compositionally biased region" description="Low complexity" evidence="1">
    <location>
        <begin position="192"/>
        <end position="202"/>
    </location>
</feature>
<protein>
    <recommendedName>
        <fullName evidence="4">Lipoprotein</fullName>
    </recommendedName>
</protein>
<feature type="chain" id="PRO_5027617744" description="Lipoprotein" evidence="2">
    <location>
        <begin position="20"/>
        <end position="202"/>
    </location>
</feature>
<keyword evidence="2" id="KW-0732">Signal</keyword>
<evidence type="ECO:0000256" key="1">
    <source>
        <dbReference type="SAM" id="MobiDB-lite"/>
    </source>
</evidence>
<sequence>MPPKGRLYVLASLALVFLAACELTPSRPEDVFTVYREKMRAGELQEARKLLAPQSSALAESLAATYKLDAPPENLALLNVLDPQSSPIVTVVEDTFALLNVRTLRGAPKMIRLVRENPNARWKINLNEELTSLETFLEAQAALETMREKAGDYAASWKAFHDQLERINIPEEPPAAMGQKAPKPFPKKPASRRNNQSRSSNP</sequence>